<dbReference type="GeneID" id="98170796"/>
<keyword evidence="1" id="KW-0472">Membrane</keyword>
<dbReference type="RefSeq" id="XP_070911574.1">
    <property type="nucleotide sequence ID" value="XM_071055473.1"/>
</dbReference>
<organism evidence="4 5">
    <name type="scientific">Madurella fahalii</name>
    <dbReference type="NCBI Taxonomy" id="1157608"/>
    <lineage>
        <taxon>Eukaryota</taxon>
        <taxon>Fungi</taxon>
        <taxon>Dikarya</taxon>
        <taxon>Ascomycota</taxon>
        <taxon>Pezizomycotina</taxon>
        <taxon>Sordariomycetes</taxon>
        <taxon>Sordariomycetidae</taxon>
        <taxon>Sordariales</taxon>
        <taxon>Sordariales incertae sedis</taxon>
        <taxon>Madurella</taxon>
    </lineage>
</organism>
<keyword evidence="5" id="KW-1185">Reference proteome</keyword>
<comment type="caution">
    <text evidence="4">The sequence shown here is derived from an EMBL/GenBank/DDBJ whole genome shotgun (WGS) entry which is preliminary data.</text>
</comment>
<dbReference type="Proteomes" id="UP001628179">
    <property type="component" value="Unassembled WGS sequence"/>
</dbReference>
<evidence type="ECO:0000259" key="3">
    <source>
        <dbReference type="Pfam" id="PF12955"/>
    </source>
</evidence>
<feature type="domain" description="Vacuolar sorting protein Vps3844 C-terminal" evidence="3">
    <location>
        <begin position="280"/>
        <end position="387"/>
    </location>
</feature>
<keyword evidence="1" id="KW-0812">Transmembrane</keyword>
<evidence type="ECO:0000256" key="2">
    <source>
        <dbReference type="SAM" id="SignalP"/>
    </source>
</evidence>
<evidence type="ECO:0000313" key="4">
    <source>
        <dbReference type="EMBL" id="GAB1309841.1"/>
    </source>
</evidence>
<keyword evidence="1" id="KW-1133">Transmembrane helix</keyword>
<dbReference type="InterPro" id="IPR053065">
    <property type="entry name" value="Archenteron_Induction-Rel"/>
</dbReference>
<reference evidence="4 5" key="1">
    <citation type="submission" date="2024-09" db="EMBL/GenBank/DDBJ databases">
        <title>Itraconazole resistance in Madurella fahalii resulting from another homologue of gene encoding cytochrome P450 14-alpha sterol demethylase (CYP51).</title>
        <authorList>
            <person name="Yoshioka I."/>
            <person name="Fahal A.H."/>
            <person name="Kaneko S."/>
            <person name="Yaguchi T."/>
        </authorList>
    </citation>
    <scope>NUCLEOTIDE SEQUENCE [LARGE SCALE GENOMIC DNA]</scope>
    <source>
        <strain evidence="4 5">IFM 68171</strain>
    </source>
</reference>
<proteinExistence type="predicted"/>
<dbReference type="EMBL" id="BAAFSV010000001">
    <property type="protein sequence ID" value="GAB1309841.1"/>
    <property type="molecule type" value="Genomic_DNA"/>
</dbReference>
<gene>
    <name evidence="4" type="ORF">MFIFM68171_00051</name>
</gene>
<keyword evidence="2" id="KW-0732">Signal</keyword>
<feature type="signal peptide" evidence="2">
    <location>
        <begin position="1"/>
        <end position="18"/>
    </location>
</feature>
<dbReference type="InterPro" id="IPR024382">
    <property type="entry name" value="Vps3844_C"/>
</dbReference>
<protein>
    <recommendedName>
        <fullName evidence="3">Vacuolar sorting protein Vps3844 C-terminal domain-containing protein</fullName>
    </recommendedName>
</protein>
<dbReference type="Pfam" id="PF12955">
    <property type="entry name" value="Vps3844_C"/>
    <property type="match status" value="1"/>
</dbReference>
<evidence type="ECO:0000256" key="1">
    <source>
        <dbReference type="SAM" id="Phobius"/>
    </source>
</evidence>
<name>A0ABQ0FWG6_9PEZI</name>
<dbReference type="PANTHER" id="PTHR36853">
    <property type="entry name" value="EXPRESSED PROTEIN"/>
    <property type="match status" value="1"/>
</dbReference>
<feature type="chain" id="PRO_5045079216" description="Vacuolar sorting protein Vps3844 C-terminal domain-containing protein" evidence="2">
    <location>
        <begin position="19"/>
        <end position="393"/>
    </location>
</feature>
<feature type="transmembrane region" description="Helical" evidence="1">
    <location>
        <begin position="352"/>
        <end position="374"/>
    </location>
</feature>
<sequence>MRLIAGLTAAALSGLVVGASQQSADVYIFEASRQSSPEIPSLPREVARHILLQRTSRQQYGSDLRDIPNTIDTETAVGHIARFGRSPAPLFALTEKIDASQLVVIIEGTTAEQSSRVKQTFGQHNAFTISDPPSATANNHLMALLRNLGVASQQPCDLSMAINPFETQCWTGHSSVVKYDLRTSPETLDIFFDNISRLKKFVADGDLEVLLVLLPESSRSSKLNYWSKATAGSASDLRRRRDAETVISDKATSTMTPASAVTGSAAADKPNRRAKAIPQCFNSFDNCMSRTANCSGHGECANKYGKDASTSCFSCVCKASAVQPADGKPAKGRKTIHWGGNICQKEDISVPFWLITGFTVTIVGAITFAIGLLFSVGEEKLPGVIGAGVSRSK</sequence>
<accession>A0ABQ0FWG6</accession>
<dbReference type="PANTHER" id="PTHR36853:SF1">
    <property type="entry name" value="DUF3844 DOMAIN-CONTAINING PROTEIN"/>
    <property type="match status" value="1"/>
</dbReference>
<evidence type="ECO:0000313" key="5">
    <source>
        <dbReference type="Proteomes" id="UP001628179"/>
    </source>
</evidence>